<evidence type="ECO:0000313" key="1">
    <source>
        <dbReference type="EMBL" id="CAL5990943.1"/>
    </source>
</evidence>
<evidence type="ECO:0000313" key="2">
    <source>
        <dbReference type="Proteomes" id="UP001642409"/>
    </source>
</evidence>
<comment type="caution">
    <text evidence="1">The sequence shown here is derived from an EMBL/GenBank/DDBJ whole genome shotgun (WGS) entry which is preliminary data.</text>
</comment>
<sequence length="122" mass="14205">MIELTHQNISQINNSDNNKCISWFGGRAVLTFMLGILLSHSKCFPNRYIGSNLIHTTKVNLEFVCKPGQENSTWRLYKLQDRQYQESVSFFHIRRRGRFCILIHVLEISGITLTVSESNSQW</sequence>
<proteinExistence type="predicted"/>
<dbReference type="Proteomes" id="UP001642409">
    <property type="component" value="Unassembled WGS sequence"/>
</dbReference>
<reference evidence="1 2" key="1">
    <citation type="submission" date="2024-07" db="EMBL/GenBank/DDBJ databases">
        <authorList>
            <person name="Akdeniz Z."/>
        </authorList>
    </citation>
    <scope>NUCLEOTIDE SEQUENCE [LARGE SCALE GENOMIC DNA]</scope>
</reference>
<name>A0ABP1HC57_9EUKA</name>
<organism evidence="1 2">
    <name type="scientific">Hexamita inflata</name>
    <dbReference type="NCBI Taxonomy" id="28002"/>
    <lineage>
        <taxon>Eukaryota</taxon>
        <taxon>Metamonada</taxon>
        <taxon>Diplomonadida</taxon>
        <taxon>Hexamitidae</taxon>
        <taxon>Hexamitinae</taxon>
        <taxon>Hexamita</taxon>
    </lineage>
</organism>
<gene>
    <name evidence="1" type="ORF">HINF_LOCUS11775</name>
</gene>
<accession>A0ABP1HC57</accession>
<keyword evidence="2" id="KW-1185">Reference proteome</keyword>
<dbReference type="EMBL" id="CAXDID020000026">
    <property type="protein sequence ID" value="CAL5990943.1"/>
    <property type="molecule type" value="Genomic_DNA"/>
</dbReference>
<protein>
    <submittedName>
        <fullName evidence="1">Hypothetical_protein</fullName>
    </submittedName>
</protein>